<sequence length="179" mass="20029">MGTIAFRRLADADMPALVGWMAAEHAQPWFGDEPRTPELAREHYAKELDGTSPTRMWIVVLDAVDIGYIQDYPVIAYDDYAVRVQDPKAIAFDYLIGVPELIDRGIGTQMITTFCAEVLCRDYPDAPRFVASPDVRNTRSIRVLEKCGFTQGLWIQPESVTHPEVVCTASRALFEGFGS</sequence>
<dbReference type="SUPFAM" id="SSF55729">
    <property type="entry name" value="Acyl-CoA N-acyltransferases (Nat)"/>
    <property type="match status" value="1"/>
</dbReference>
<organism evidence="3 4">
    <name type="scientific">Aeromicrobium panaciterrae</name>
    <dbReference type="NCBI Taxonomy" id="363861"/>
    <lineage>
        <taxon>Bacteria</taxon>
        <taxon>Bacillati</taxon>
        <taxon>Actinomycetota</taxon>
        <taxon>Actinomycetes</taxon>
        <taxon>Propionibacteriales</taxon>
        <taxon>Nocardioidaceae</taxon>
        <taxon>Aeromicrobium</taxon>
    </lineage>
</organism>
<dbReference type="PROSITE" id="PS51186">
    <property type="entry name" value="GNAT"/>
    <property type="match status" value="1"/>
</dbReference>
<dbReference type="PANTHER" id="PTHR31438">
    <property type="entry name" value="LYSINE N-ACYLTRANSFERASE C17G9.06C-RELATED"/>
    <property type="match status" value="1"/>
</dbReference>
<dbReference type="Gene3D" id="3.40.630.30">
    <property type="match status" value="1"/>
</dbReference>
<name>A0ABU1UQ77_9ACTN</name>
<evidence type="ECO:0000256" key="1">
    <source>
        <dbReference type="ARBA" id="ARBA00023251"/>
    </source>
</evidence>
<proteinExistence type="predicted"/>
<evidence type="ECO:0000313" key="4">
    <source>
        <dbReference type="Proteomes" id="UP001257739"/>
    </source>
</evidence>
<gene>
    <name evidence="3" type="ORF">J2X11_002175</name>
</gene>
<dbReference type="PANTHER" id="PTHR31438:SF1">
    <property type="entry name" value="LYSINE N-ACYLTRANSFERASE C17G9.06C-RELATED"/>
    <property type="match status" value="1"/>
</dbReference>
<evidence type="ECO:0000313" key="3">
    <source>
        <dbReference type="EMBL" id="MDR7087336.1"/>
    </source>
</evidence>
<dbReference type="RefSeq" id="WP_309970773.1">
    <property type="nucleotide sequence ID" value="NZ_JAVDWH010000001.1"/>
</dbReference>
<accession>A0ABU1UQ77</accession>
<protein>
    <submittedName>
        <fullName evidence="3">RimJ/RimL family protein N-acetyltransferase</fullName>
    </submittedName>
</protein>
<dbReference type="Pfam" id="PF13523">
    <property type="entry name" value="Acetyltransf_8"/>
    <property type="match status" value="1"/>
</dbReference>
<comment type="caution">
    <text evidence="3">The sequence shown here is derived from an EMBL/GenBank/DDBJ whole genome shotgun (WGS) entry which is preliminary data.</text>
</comment>
<keyword evidence="1" id="KW-0046">Antibiotic resistance</keyword>
<dbReference type="Proteomes" id="UP001257739">
    <property type="component" value="Unassembled WGS sequence"/>
</dbReference>
<dbReference type="EMBL" id="JAVDWH010000001">
    <property type="protein sequence ID" value="MDR7087336.1"/>
    <property type="molecule type" value="Genomic_DNA"/>
</dbReference>
<reference evidence="3 4" key="1">
    <citation type="submission" date="2023-07" db="EMBL/GenBank/DDBJ databases">
        <title>Sorghum-associated microbial communities from plants grown in Nebraska, USA.</title>
        <authorList>
            <person name="Schachtman D."/>
        </authorList>
    </citation>
    <scope>NUCLEOTIDE SEQUENCE [LARGE SCALE GENOMIC DNA]</scope>
    <source>
        <strain evidence="3 4">BE248</strain>
    </source>
</reference>
<dbReference type="InterPro" id="IPR016181">
    <property type="entry name" value="Acyl_CoA_acyltransferase"/>
</dbReference>
<keyword evidence="4" id="KW-1185">Reference proteome</keyword>
<evidence type="ECO:0000259" key="2">
    <source>
        <dbReference type="PROSITE" id="PS51186"/>
    </source>
</evidence>
<dbReference type="InterPro" id="IPR000182">
    <property type="entry name" value="GNAT_dom"/>
</dbReference>
<feature type="domain" description="N-acetyltransferase" evidence="2">
    <location>
        <begin position="4"/>
        <end position="170"/>
    </location>
</feature>